<keyword evidence="3 5" id="KW-0067">ATP-binding</keyword>
<name>A0A2V1IZ89_9BACT</name>
<evidence type="ECO:0000259" key="4">
    <source>
        <dbReference type="PROSITE" id="PS50893"/>
    </source>
</evidence>
<dbReference type="InterPro" id="IPR003593">
    <property type="entry name" value="AAA+_ATPase"/>
</dbReference>
<dbReference type="PANTHER" id="PTHR42939">
    <property type="entry name" value="ABC TRANSPORTER ATP-BINDING PROTEIN ALBC-RELATED"/>
    <property type="match status" value="1"/>
</dbReference>
<protein>
    <submittedName>
        <fullName evidence="5">ABC transporter ATP-binding protein</fullName>
    </submittedName>
</protein>
<dbReference type="InterPro" id="IPR003439">
    <property type="entry name" value="ABC_transporter-like_ATP-bd"/>
</dbReference>
<comment type="caution">
    <text evidence="5">The sequence shown here is derived from an EMBL/GenBank/DDBJ whole genome shotgun (WGS) entry which is preliminary data.</text>
</comment>
<dbReference type="Proteomes" id="UP000244925">
    <property type="component" value="Unassembled WGS sequence"/>
</dbReference>
<dbReference type="CDD" id="cd03230">
    <property type="entry name" value="ABC_DR_subfamily_A"/>
    <property type="match status" value="1"/>
</dbReference>
<dbReference type="GO" id="GO:0016887">
    <property type="term" value="F:ATP hydrolysis activity"/>
    <property type="evidence" value="ECO:0007669"/>
    <property type="project" value="InterPro"/>
</dbReference>
<dbReference type="GO" id="GO:0005524">
    <property type="term" value="F:ATP binding"/>
    <property type="evidence" value="ECO:0007669"/>
    <property type="project" value="UniProtKB-KW"/>
</dbReference>
<accession>A0A2V1IZ89</accession>
<evidence type="ECO:0000256" key="3">
    <source>
        <dbReference type="ARBA" id="ARBA00022840"/>
    </source>
</evidence>
<dbReference type="InterPro" id="IPR051782">
    <property type="entry name" value="ABC_Transporter_VariousFunc"/>
</dbReference>
<feature type="domain" description="ABC transporter" evidence="4">
    <location>
        <begin position="2"/>
        <end position="228"/>
    </location>
</feature>
<dbReference type="Gene3D" id="3.40.50.300">
    <property type="entry name" value="P-loop containing nucleotide triphosphate hydrolases"/>
    <property type="match status" value="1"/>
</dbReference>
<organism evidence="5 6">
    <name type="scientific">Paramuribaculum intestinale</name>
    <dbReference type="NCBI Taxonomy" id="2094151"/>
    <lineage>
        <taxon>Bacteria</taxon>
        <taxon>Pseudomonadati</taxon>
        <taxon>Bacteroidota</taxon>
        <taxon>Bacteroidia</taxon>
        <taxon>Bacteroidales</taxon>
        <taxon>Muribaculaceae</taxon>
        <taxon>Paramuribaculum</taxon>
    </lineage>
</organism>
<reference evidence="6" key="1">
    <citation type="submission" date="2018-02" db="EMBL/GenBank/DDBJ databases">
        <authorList>
            <person name="Clavel T."/>
            <person name="Strowig T."/>
        </authorList>
    </citation>
    <scope>NUCLEOTIDE SEQUENCE [LARGE SCALE GENOMIC DNA]</scope>
    <source>
        <strain evidence="6">DSM 100764</strain>
    </source>
</reference>
<dbReference type="EMBL" id="PUBV01000008">
    <property type="protein sequence ID" value="PWB08056.1"/>
    <property type="molecule type" value="Genomic_DNA"/>
</dbReference>
<dbReference type="Pfam" id="PF00005">
    <property type="entry name" value="ABC_tran"/>
    <property type="match status" value="1"/>
</dbReference>
<dbReference type="GeneID" id="93423837"/>
<evidence type="ECO:0000256" key="2">
    <source>
        <dbReference type="ARBA" id="ARBA00022741"/>
    </source>
</evidence>
<evidence type="ECO:0000313" key="6">
    <source>
        <dbReference type="Proteomes" id="UP000244925"/>
    </source>
</evidence>
<dbReference type="InterPro" id="IPR027417">
    <property type="entry name" value="P-loop_NTPase"/>
</dbReference>
<keyword evidence="1" id="KW-0813">Transport</keyword>
<keyword evidence="2" id="KW-0547">Nucleotide-binding</keyword>
<keyword evidence="6" id="KW-1185">Reference proteome</keyword>
<evidence type="ECO:0000256" key="1">
    <source>
        <dbReference type="ARBA" id="ARBA00022448"/>
    </source>
</evidence>
<gene>
    <name evidence="5" type="ORF">C5O25_05525</name>
</gene>
<dbReference type="PANTHER" id="PTHR42939:SF1">
    <property type="entry name" value="ABC TRANSPORTER ATP-BINDING PROTEIN ALBC-RELATED"/>
    <property type="match status" value="1"/>
</dbReference>
<proteinExistence type="predicted"/>
<dbReference type="PROSITE" id="PS50893">
    <property type="entry name" value="ABC_TRANSPORTER_2"/>
    <property type="match status" value="1"/>
</dbReference>
<dbReference type="SMART" id="SM00382">
    <property type="entry name" value="AAA"/>
    <property type="match status" value="1"/>
</dbReference>
<dbReference type="SUPFAM" id="SSF52540">
    <property type="entry name" value="P-loop containing nucleoside triphosphate hydrolases"/>
    <property type="match status" value="1"/>
</dbReference>
<sequence length="281" mass="31797">MLEIKDITFSYGRHRPPVLNDFSANIRDGGIYGLLGRNGAGKSTLLYLAAGLLTPQSGHVYYNGTDTRFRRPSTLSDIFIVPEEFSLPNIRLREFLRLNSRFYPNFSLDDMRRHLDTFELESDLHLGSLSMGQKKKAFMCFALACNTSLLLLDEPTNGLDIPGKSRFRKFIVSSMTDDRTILISTHQVRDIDRILDHVVITERSRVLLDRSTAEITERLRFVNSDSPALMQQALFAQPAVGGSALILPNDNPDHPTELNLESLFEYALNNPESLTSRFTQQ</sequence>
<dbReference type="RefSeq" id="WP_107035740.1">
    <property type="nucleotide sequence ID" value="NZ_CAOLHR010000020.1"/>
</dbReference>
<dbReference type="AlphaFoldDB" id="A0A2V1IZ89"/>
<evidence type="ECO:0000313" key="5">
    <source>
        <dbReference type="EMBL" id="PWB08056.1"/>
    </source>
</evidence>